<sequence>MVKFKRFFASFVLISLFIASSVFAVDTHRIWYASSLTGGGTGALDGVVSGVSIGPYDAAIVVDSNLMVSIYTATNTTNAENVPYVIRPDDVAGGTTSWELVSITGTTTYNFEAVVADKVTSGASLFAGPASGTTLIGTELGTVLYNNLTTSQIWRLPSISGTSVQYVKVVDGAAGGGVTIVPTDGEPFMANGVSGTSYFALPPGNPFRKATLYGIKTGTTAYWLVEYESGWVAGD</sequence>
<dbReference type="AlphaFoldDB" id="A0A6M3IGZ6"/>
<dbReference type="EMBL" id="MT141238">
    <property type="protein sequence ID" value="QJA56786.1"/>
    <property type="molecule type" value="Genomic_DNA"/>
</dbReference>
<gene>
    <name evidence="1" type="ORF">MM415B01794_0016</name>
</gene>
<proteinExistence type="predicted"/>
<organism evidence="1">
    <name type="scientific">viral metagenome</name>
    <dbReference type="NCBI Taxonomy" id="1070528"/>
    <lineage>
        <taxon>unclassified sequences</taxon>
        <taxon>metagenomes</taxon>
        <taxon>organismal metagenomes</taxon>
    </lineage>
</organism>
<reference evidence="1" key="1">
    <citation type="submission" date="2020-03" db="EMBL/GenBank/DDBJ databases">
        <title>The deep terrestrial virosphere.</title>
        <authorList>
            <person name="Holmfeldt K."/>
            <person name="Nilsson E."/>
            <person name="Simone D."/>
            <person name="Lopez-Fernandez M."/>
            <person name="Wu X."/>
            <person name="de Brujin I."/>
            <person name="Lundin D."/>
            <person name="Andersson A."/>
            <person name="Bertilsson S."/>
            <person name="Dopson M."/>
        </authorList>
    </citation>
    <scope>NUCLEOTIDE SEQUENCE</scope>
    <source>
        <strain evidence="1">MM415B01794</strain>
    </source>
</reference>
<name>A0A6M3IGZ6_9ZZZZ</name>
<evidence type="ECO:0000313" key="1">
    <source>
        <dbReference type="EMBL" id="QJA56786.1"/>
    </source>
</evidence>
<protein>
    <submittedName>
        <fullName evidence="1">Uncharacterized protein</fullName>
    </submittedName>
</protein>
<accession>A0A6M3IGZ6</accession>